<protein>
    <submittedName>
        <fullName evidence="1">Uncharacterized protein</fullName>
    </submittedName>
</protein>
<sequence length="201" mass="23827">MKTRMLSFIILFVSFSTMIFALDEGIRVPSNLYKVDDFYRNIEMYHTERGVSTLTTVWGYIIYTNVYYRNNPKSCWLVFDLNSDTNDANSGFNSVIFYDKSESNSVTIKLNSTVDRERLFTDSDATIHLRKLKSIVRKQHRLSDNEIDSLIKLIEDNKFSVNVRFIINRNNYYPLNKNDFNRNQAKALYDLLKFYRDIKNK</sequence>
<reference evidence="1 2" key="1">
    <citation type="journal article" date="2019" name="Anaerobe">
        <title>Brachyspira catarrhinii sp. nov., an anaerobic intestinal spirochaete isolated from vervet monkeys may have been misidentified as Brachyspira aalborgi in previous studies.</title>
        <authorList>
            <person name="Phillips N.D."/>
            <person name="La T."/>
            <person name="Hampson D.J."/>
        </authorList>
    </citation>
    <scope>NUCLEOTIDE SEQUENCE [LARGE SCALE GENOMIC DNA]</scope>
    <source>
        <strain evidence="1 2">Z12</strain>
    </source>
</reference>
<name>A0ABY2TN51_9SPIR</name>
<keyword evidence="2" id="KW-1185">Reference proteome</keyword>
<dbReference type="Proteomes" id="UP000310168">
    <property type="component" value="Unassembled WGS sequence"/>
</dbReference>
<dbReference type="EMBL" id="SJDU01000465">
    <property type="protein sequence ID" value="TKZ28957.1"/>
    <property type="molecule type" value="Genomic_DNA"/>
</dbReference>
<gene>
    <name evidence="1" type="ORF">EZH24_11545</name>
</gene>
<comment type="caution">
    <text evidence="1">The sequence shown here is derived from an EMBL/GenBank/DDBJ whole genome shotgun (WGS) entry which is preliminary data.</text>
</comment>
<evidence type="ECO:0000313" key="2">
    <source>
        <dbReference type="Proteomes" id="UP000310168"/>
    </source>
</evidence>
<organism evidence="1 2">
    <name type="scientific">Brachyspira catarrhinii</name>
    <dbReference type="NCBI Taxonomy" id="2528966"/>
    <lineage>
        <taxon>Bacteria</taxon>
        <taxon>Pseudomonadati</taxon>
        <taxon>Spirochaetota</taxon>
        <taxon>Spirochaetia</taxon>
        <taxon>Brachyspirales</taxon>
        <taxon>Brachyspiraceae</taxon>
        <taxon>Brachyspira</taxon>
    </lineage>
</organism>
<accession>A0ABY2TN51</accession>
<proteinExistence type="predicted"/>
<dbReference type="RefSeq" id="WP_137999239.1">
    <property type="nucleotide sequence ID" value="NZ_SJDU01000465.1"/>
</dbReference>
<evidence type="ECO:0000313" key="1">
    <source>
        <dbReference type="EMBL" id="TKZ28957.1"/>
    </source>
</evidence>